<dbReference type="PROSITE" id="PS50088">
    <property type="entry name" value="ANK_REPEAT"/>
    <property type="match status" value="1"/>
</dbReference>
<dbReference type="PROSITE" id="PS50055">
    <property type="entry name" value="TYR_PHOSPHATASE_PTP"/>
    <property type="match status" value="1"/>
</dbReference>
<dbReference type="PROSITE" id="PS50297">
    <property type="entry name" value="ANK_REP_REGION"/>
    <property type="match status" value="1"/>
</dbReference>
<dbReference type="PRINTS" id="PR00700">
    <property type="entry name" value="PRTYPHPHTASE"/>
</dbReference>
<evidence type="ECO:0008006" key="9">
    <source>
        <dbReference type="Google" id="ProtNLM"/>
    </source>
</evidence>
<evidence type="ECO:0000313" key="7">
    <source>
        <dbReference type="EMBL" id="KKP05303.1"/>
    </source>
</evidence>
<dbReference type="SUPFAM" id="SSF52799">
    <property type="entry name" value="(Phosphotyrosine protein) phosphatases II"/>
    <property type="match status" value="1"/>
</dbReference>
<keyword evidence="2" id="KW-0677">Repeat</keyword>
<dbReference type="Pfam" id="PF24883">
    <property type="entry name" value="NPHP3_N"/>
    <property type="match status" value="1"/>
</dbReference>
<dbReference type="InterPro" id="IPR050348">
    <property type="entry name" value="Protein-Tyr_Phosphatase"/>
</dbReference>
<feature type="compositionally biased region" description="Basic and acidic residues" evidence="4">
    <location>
        <begin position="268"/>
        <end position="281"/>
    </location>
</feature>
<comment type="caution">
    <text evidence="7">The sequence shown here is derived from an EMBL/GenBank/DDBJ whole genome shotgun (WGS) entry which is preliminary data.</text>
</comment>
<accession>A0A0F9XZ87</accession>
<name>A0A0F9XZ87_TRIHA</name>
<dbReference type="PANTHER" id="PTHR19134:SF449">
    <property type="entry name" value="TYROSINE-PROTEIN PHOSPHATASE 1"/>
    <property type="match status" value="1"/>
</dbReference>
<feature type="region of interest" description="Disordered" evidence="4">
    <location>
        <begin position="99"/>
        <end position="126"/>
    </location>
</feature>
<protein>
    <recommendedName>
        <fullName evidence="9">Protein-tyrosine phosphatase</fullName>
    </recommendedName>
</protein>
<dbReference type="InterPro" id="IPR056884">
    <property type="entry name" value="NPHP3-like_N"/>
</dbReference>
<feature type="domain" description="Tyrosine-protein phosphatase" evidence="5">
    <location>
        <begin position="1057"/>
        <end position="1350"/>
    </location>
</feature>
<evidence type="ECO:0000256" key="4">
    <source>
        <dbReference type="SAM" id="MobiDB-lite"/>
    </source>
</evidence>
<dbReference type="PROSITE" id="PS50056">
    <property type="entry name" value="TYR_PHOSPHATASE_2"/>
    <property type="match status" value="1"/>
</dbReference>
<dbReference type="InterPro" id="IPR029021">
    <property type="entry name" value="Prot-tyrosine_phosphatase-like"/>
</dbReference>
<dbReference type="InterPro" id="IPR036770">
    <property type="entry name" value="Ankyrin_rpt-contain_sf"/>
</dbReference>
<sequence length="1366" mass="156893">MDSEYEVDPEDTTRLRNTALVCKHHLQKLLKNEEAQEDAVSIREGYWASRQCSEFNLWCTMIGVYGEGLQAMDVRLKDVPGIFKLLKQLLQSLEHDLEELQSPAKQPEDVINTRESPGDSHSDSSSCFLISLSSSDESEEEDASLASEKCYVALRRRIEETIDRLYGHALLIGYAGGKHRRERIELYRQKEGPKWAYEGYKRLANQAAKTYFPLASEAFQQRIGESFARRRIRFAYLAEHQKKRAFNAAATATHQPQYSPAAVPSQSKDPDGVKYVSKSEETTNLSSQRVPQDQHTIYSATVDTKLDMQPYAKRQERAESVASVALRHPGFPPPPQICDETDSFQCPYCRLEFRAREAGRDRWSKHVIQDFEPYFCVLEECKEPFDVTNSFDGLLDHLQGHLEERYHIDMPDGEHKEFSEKEFEEHLAQHGEISAEVKSIMKKASRRKGPFLFESCPFCGGYPDVVETRFPNLDTPEAQKELRKHIKQHMQDIAFFLPPYRDDISNEVDDLKSSVVTGQSAKLDDFEDPSEFLEICGNEDCDCRAEQDLEDTDIQAELIIPEDLDHEDTDLWAGLFPNSARYDHSPVPDEYYLRDVHLQSFISQLYAPPLVDDDAPISPIASMLNKAEASVSASSTKLESDSFCKLCGYRPKGDPRFFVGSMAKHMRTIHGDNPQISRCIYPGCSRCTMTELLRASQDSAEHTWTGDISLSFFFSSDGVELQRTPFGLYSSLLYQVLQQFPDVLPDLIGTFEKRREESGEPGESWQWHTEELQKFLQSALLKLLKDRPVWLFIDSLEACGQENAANITQEFKSLVQTLSGSFNRFHVCLTCRAELNLDPDSELQICLENENQGDVLKFIQAEFSTSPMSSSSDIEDFIIENVRGVFTLARLLVNQVLKLKQKGITLDAIKKEMESIRPILQLYHHLIAKGESLSWPLRTIDDAIAKLVIDDDAEAFFEDTYRETPLSWARERGYHSVVRLLLEKGARMDLNISPCAMPTASSPAVTVQDDIQSLSETMQQASQLTQQKSLPIDEGIKSVKRLPPIMPIFLSLPQKDIEINFRELNWAQLAREKHWPKYKQSNKKMDRFEDYRPWEHNRVKLQVPENKYDYVNASPITLASSDPYPKYAPLRYIAMQGPTKPSFDHVWRMVAEQTSSSPAVIVQLAEMADKDGRKCDQYLPMAEKDTAWSINADNKWGDNWQAYLTFNSLEIIAGGAIEKRLLVLRIYKEGEEEEERIIWHFLYKRWPDYGVPTADDINSLLKLMELSKQYSQPNSKRIVHCSAGVGRTGCFIALDHLIRELDFGILRQYDMYWEGRDLIYKTVDILRQQRWGMVQTEEQYQFIHQVMRKLWYDKYGVADEDADNNE</sequence>
<dbReference type="Pfam" id="PF00102">
    <property type="entry name" value="Y_phosphatase"/>
    <property type="match status" value="1"/>
</dbReference>
<organism evidence="7 8">
    <name type="scientific">Trichoderma harzianum</name>
    <name type="common">Hypocrea lixii</name>
    <dbReference type="NCBI Taxonomy" id="5544"/>
    <lineage>
        <taxon>Eukaryota</taxon>
        <taxon>Fungi</taxon>
        <taxon>Dikarya</taxon>
        <taxon>Ascomycota</taxon>
        <taxon>Pezizomycotina</taxon>
        <taxon>Sordariomycetes</taxon>
        <taxon>Hypocreomycetidae</taxon>
        <taxon>Hypocreales</taxon>
        <taxon>Hypocreaceae</taxon>
        <taxon>Trichoderma</taxon>
    </lineage>
</organism>
<evidence type="ECO:0000313" key="8">
    <source>
        <dbReference type="Proteomes" id="UP000034112"/>
    </source>
</evidence>
<dbReference type="SMART" id="SM00404">
    <property type="entry name" value="PTPc_motif"/>
    <property type="match status" value="1"/>
</dbReference>
<feature type="compositionally biased region" description="Polar residues" evidence="4">
    <location>
        <begin position="282"/>
        <end position="294"/>
    </location>
</feature>
<dbReference type="InterPro" id="IPR003595">
    <property type="entry name" value="Tyr_Pase_cat"/>
</dbReference>
<dbReference type="InterPro" id="IPR000242">
    <property type="entry name" value="PTP_cat"/>
</dbReference>
<dbReference type="PANTHER" id="PTHR19134">
    <property type="entry name" value="RECEPTOR-TYPE TYROSINE-PROTEIN PHOSPHATASE"/>
    <property type="match status" value="1"/>
</dbReference>
<reference evidence="8" key="1">
    <citation type="journal article" date="2015" name="Genome Announc.">
        <title>Draft whole-genome sequence of the biocontrol agent Trichoderma harzianum T6776.</title>
        <authorList>
            <person name="Baroncelli R."/>
            <person name="Piaggeschi G."/>
            <person name="Fiorini L."/>
            <person name="Bertolini E."/>
            <person name="Zapparata A."/>
            <person name="Pe M.E."/>
            <person name="Sarrocco S."/>
            <person name="Vannacci G."/>
        </authorList>
    </citation>
    <scope>NUCLEOTIDE SEQUENCE [LARGE SCALE GENOMIC DNA]</scope>
    <source>
        <strain evidence="8">T6776</strain>
    </source>
</reference>
<comment type="similarity">
    <text evidence="1">Belongs to the protein-tyrosine phosphatase family. Non-receptor class subfamily.</text>
</comment>
<dbReference type="Gene3D" id="3.90.190.10">
    <property type="entry name" value="Protein tyrosine phosphatase superfamily"/>
    <property type="match status" value="1"/>
</dbReference>
<dbReference type="SMART" id="SM00194">
    <property type="entry name" value="PTPc"/>
    <property type="match status" value="1"/>
</dbReference>
<dbReference type="EMBL" id="JOKZ01000052">
    <property type="protein sequence ID" value="KKP05303.1"/>
    <property type="molecule type" value="Genomic_DNA"/>
</dbReference>
<evidence type="ECO:0000259" key="5">
    <source>
        <dbReference type="PROSITE" id="PS50055"/>
    </source>
</evidence>
<feature type="compositionally biased region" description="Basic and acidic residues" evidence="4">
    <location>
        <begin position="106"/>
        <end position="122"/>
    </location>
</feature>
<dbReference type="PROSITE" id="PS00383">
    <property type="entry name" value="TYR_PHOSPHATASE_1"/>
    <property type="match status" value="1"/>
</dbReference>
<gene>
    <name evidence="7" type="ORF">THAR02_02569</name>
</gene>
<feature type="domain" description="Tyrosine specific protein phosphatases" evidence="6">
    <location>
        <begin position="1258"/>
        <end position="1341"/>
    </location>
</feature>
<evidence type="ECO:0000256" key="2">
    <source>
        <dbReference type="ARBA" id="ARBA00022737"/>
    </source>
</evidence>
<dbReference type="InterPro" id="IPR016130">
    <property type="entry name" value="Tyr_Pase_AS"/>
</dbReference>
<dbReference type="Proteomes" id="UP000034112">
    <property type="component" value="Unassembled WGS sequence"/>
</dbReference>
<dbReference type="Gene3D" id="1.25.40.20">
    <property type="entry name" value="Ankyrin repeat-containing domain"/>
    <property type="match status" value="1"/>
</dbReference>
<dbReference type="OrthoDB" id="4897745at2759"/>
<evidence type="ECO:0000259" key="6">
    <source>
        <dbReference type="PROSITE" id="PS50056"/>
    </source>
</evidence>
<feature type="region of interest" description="Disordered" evidence="4">
    <location>
        <begin position="251"/>
        <end position="294"/>
    </location>
</feature>
<proteinExistence type="inferred from homology"/>
<evidence type="ECO:0000256" key="1">
    <source>
        <dbReference type="ARBA" id="ARBA00009649"/>
    </source>
</evidence>
<dbReference type="InterPro" id="IPR002110">
    <property type="entry name" value="Ankyrin_rpt"/>
</dbReference>
<evidence type="ECO:0000256" key="3">
    <source>
        <dbReference type="PROSITE-ProRule" id="PRU00023"/>
    </source>
</evidence>
<dbReference type="GO" id="GO:0004725">
    <property type="term" value="F:protein tyrosine phosphatase activity"/>
    <property type="evidence" value="ECO:0007669"/>
    <property type="project" value="InterPro"/>
</dbReference>
<keyword evidence="3" id="KW-0040">ANK repeat</keyword>
<feature type="repeat" description="ANK" evidence="3">
    <location>
        <begin position="961"/>
        <end position="993"/>
    </location>
</feature>
<dbReference type="InterPro" id="IPR000387">
    <property type="entry name" value="Tyr_Pase_dom"/>
</dbReference>
<dbReference type="SUPFAM" id="SSF48403">
    <property type="entry name" value="Ankyrin repeat"/>
    <property type="match status" value="1"/>
</dbReference>